<dbReference type="HOGENOM" id="CLU_117687_0_0_6"/>
<reference evidence="1" key="1">
    <citation type="submission" date="2009-12" db="EMBL/GenBank/DDBJ databases">
        <authorList>
            <person name="Weinstock G."/>
            <person name="Sodergren E."/>
            <person name="Clifton S."/>
            <person name="Fulton L."/>
            <person name="Fulton B."/>
            <person name="Courtney L."/>
            <person name="Fronick C."/>
            <person name="Harrison M."/>
            <person name="Strong C."/>
            <person name="Farmer C."/>
            <person name="Delahaunty K."/>
            <person name="Markovic C."/>
            <person name="Hall O."/>
            <person name="Minx P."/>
            <person name="Tomlinson C."/>
            <person name="Mitreva M."/>
            <person name="Nelson J."/>
            <person name="Hou S."/>
            <person name="Wollam A."/>
            <person name="Pepin K.H."/>
            <person name="Johnson M."/>
            <person name="Bhonagiri V."/>
            <person name="Nash W.E."/>
            <person name="Warren W."/>
            <person name="Chinwalla A."/>
            <person name="Mardis E.R."/>
            <person name="Wilson R.K."/>
        </authorList>
    </citation>
    <scope>NUCLEOTIDE SEQUENCE [LARGE SCALE GENOMIC DNA]</scope>
    <source>
        <strain evidence="1">DSM 4541</strain>
    </source>
</reference>
<dbReference type="Pfam" id="PF03245">
    <property type="entry name" value="Phage_lysis"/>
    <property type="match status" value="1"/>
</dbReference>
<dbReference type="GO" id="GO:0044659">
    <property type="term" value="P:viral release from host cell by cytolysis"/>
    <property type="evidence" value="ECO:0007669"/>
    <property type="project" value="InterPro"/>
</dbReference>
<accession>D1NYZ1</accession>
<name>D1NYZ1_9GAMM</name>
<sequence length="174" mass="18957">MMSSNRHALLAYIAVGLVSGSMVFGATRLIYQSKLDATVLGHQMALNAISAQAFMDASEKLAQLQEAQGKLHQLDVTYNQRLSDEQNVSQSLRDDLLTERRRVRFASADLATCKLAISSATSTSSVGDVASVGLTRKGGLIVHDIRTGIQQDRAKITYLQNYIVDIVNQCKVAK</sequence>
<dbReference type="InterPro" id="IPR004929">
    <property type="entry name" value="I-spanin"/>
</dbReference>
<proteinExistence type="predicted"/>
<protein>
    <submittedName>
        <fullName evidence="1">Bacteriophage lysis protein</fullName>
    </submittedName>
</protein>
<dbReference type="STRING" id="500637.PROVRUST_04961"/>
<evidence type="ECO:0000313" key="1">
    <source>
        <dbReference type="EMBL" id="EFB73689.1"/>
    </source>
</evidence>
<dbReference type="eggNOG" id="ENOG503377A">
    <property type="taxonomic scope" value="Bacteria"/>
</dbReference>
<dbReference type="Proteomes" id="UP000005512">
    <property type="component" value="Unassembled WGS sequence"/>
</dbReference>
<comment type="caution">
    <text evidence="1">The sequence shown here is derived from an EMBL/GenBank/DDBJ whole genome shotgun (WGS) entry which is preliminary data.</text>
</comment>
<keyword evidence="2" id="KW-1185">Reference proteome</keyword>
<evidence type="ECO:0000313" key="2">
    <source>
        <dbReference type="Proteomes" id="UP000005512"/>
    </source>
</evidence>
<organism evidence="1 2">
    <name type="scientific">Providencia rustigianii DSM 4541</name>
    <dbReference type="NCBI Taxonomy" id="500637"/>
    <lineage>
        <taxon>Bacteria</taxon>
        <taxon>Pseudomonadati</taxon>
        <taxon>Pseudomonadota</taxon>
        <taxon>Gammaproteobacteria</taxon>
        <taxon>Enterobacterales</taxon>
        <taxon>Morganellaceae</taxon>
        <taxon>Providencia</taxon>
    </lineage>
</organism>
<dbReference type="EMBL" id="ABXV02000011">
    <property type="protein sequence ID" value="EFB73689.1"/>
    <property type="molecule type" value="Genomic_DNA"/>
</dbReference>
<gene>
    <name evidence="1" type="ORF">PROVRUST_04961</name>
</gene>
<dbReference type="AlphaFoldDB" id="D1NYZ1"/>